<sequence length="252" mass="25208">MHSCGCRPERPCLPLRIVAFRISRGDLGKMISNAGFSRIDQKEARVSSTLVRLGGIAAFVLGTSIGLAPLGSAEVNSATPPLVRTADDKCDKPGVCPPAPPLLPCNFEECPPPCVENCPPEEVAPPIAPPVAVPPAAVPPPAVPPAAVPPAAVPPAAVPPAAVPPAQSPAQRPSARPTSAKPQVVPTAKPTVPPTPQVVQKPVGAVPAGGGATAQDDSGVSGPLLAAGGAAVVALAAGGAYAHRRRRAESQR</sequence>
<name>A0A2N3Y245_SACSN</name>
<feature type="region of interest" description="Disordered" evidence="1">
    <location>
        <begin position="157"/>
        <end position="221"/>
    </location>
</feature>
<dbReference type="STRING" id="994479.GCA_000194155_01513"/>
<protein>
    <recommendedName>
        <fullName evidence="5">Gram-positive cocci surface proteins LPxTG domain-containing protein</fullName>
    </recommendedName>
</protein>
<keyword evidence="2" id="KW-1133">Transmembrane helix</keyword>
<keyword evidence="2" id="KW-0472">Membrane</keyword>
<feature type="compositionally biased region" description="Low complexity" evidence="1">
    <location>
        <begin position="197"/>
        <end position="206"/>
    </location>
</feature>
<organism evidence="3 4">
    <name type="scientific">Saccharopolyspora spinosa</name>
    <dbReference type="NCBI Taxonomy" id="60894"/>
    <lineage>
        <taxon>Bacteria</taxon>
        <taxon>Bacillati</taxon>
        <taxon>Actinomycetota</taxon>
        <taxon>Actinomycetes</taxon>
        <taxon>Pseudonocardiales</taxon>
        <taxon>Pseudonocardiaceae</taxon>
        <taxon>Saccharopolyspora</taxon>
    </lineage>
</organism>
<accession>A0A2N3Y245</accession>
<evidence type="ECO:0000256" key="2">
    <source>
        <dbReference type="SAM" id="Phobius"/>
    </source>
</evidence>
<dbReference type="Proteomes" id="UP000233786">
    <property type="component" value="Unassembled WGS sequence"/>
</dbReference>
<evidence type="ECO:0000313" key="4">
    <source>
        <dbReference type="Proteomes" id="UP000233786"/>
    </source>
</evidence>
<keyword evidence="2" id="KW-0812">Transmembrane</keyword>
<dbReference type="EMBL" id="PJNB01000001">
    <property type="protein sequence ID" value="PKW17003.1"/>
    <property type="molecule type" value="Genomic_DNA"/>
</dbReference>
<comment type="caution">
    <text evidence="3">The sequence shown here is derived from an EMBL/GenBank/DDBJ whole genome shotgun (WGS) entry which is preliminary data.</text>
</comment>
<dbReference type="AlphaFoldDB" id="A0A2N3Y245"/>
<keyword evidence="4" id="KW-1185">Reference proteome</keyword>
<evidence type="ECO:0000313" key="3">
    <source>
        <dbReference type="EMBL" id="PKW17003.1"/>
    </source>
</evidence>
<gene>
    <name evidence="3" type="ORF">A8926_4918</name>
</gene>
<feature type="transmembrane region" description="Helical" evidence="2">
    <location>
        <begin position="224"/>
        <end position="242"/>
    </location>
</feature>
<feature type="compositionally biased region" description="Low complexity" evidence="1">
    <location>
        <begin position="168"/>
        <end position="190"/>
    </location>
</feature>
<evidence type="ECO:0008006" key="5">
    <source>
        <dbReference type="Google" id="ProtNLM"/>
    </source>
</evidence>
<proteinExistence type="predicted"/>
<evidence type="ECO:0000256" key="1">
    <source>
        <dbReference type="SAM" id="MobiDB-lite"/>
    </source>
</evidence>
<feature type="compositionally biased region" description="Pro residues" evidence="1">
    <location>
        <begin position="157"/>
        <end position="167"/>
    </location>
</feature>
<reference evidence="3" key="1">
    <citation type="submission" date="2017-12" db="EMBL/GenBank/DDBJ databases">
        <title>Sequencing the genomes of 1000 Actinobacteria strains.</title>
        <authorList>
            <person name="Klenk H.-P."/>
        </authorList>
    </citation>
    <scope>NUCLEOTIDE SEQUENCE [LARGE SCALE GENOMIC DNA]</scope>
    <source>
        <strain evidence="3">DSM 44228</strain>
    </source>
</reference>